<dbReference type="EMBL" id="UINC01028041">
    <property type="protein sequence ID" value="SVB08340.1"/>
    <property type="molecule type" value="Genomic_DNA"/>
</dbReference>
<dbReference type="InterPro" id="IPR006678">
    <property type="entry name" value="tRNA_intron_Endonuc_N"/>
</dbReference>
<evidence type="ECO:0008006" key="4">
    <source>
        <dbReference type="Google" id="ProtNLM"/>
    </source>
</evidence>
<feature type="domain" description="tRNA intron endonuclease N-terminal" evidence="2">
    <location>
        <begin position="9"/>
        <end position="72"/>
    </location>
</feature>
<dbReference type="AlphaFoldDB" id="A0A382B3G9"/>
<dbReference type="InterPro" id="IPR036167">
    <property type="entry name" value="tRNA_intron_Endo_cat-like_sf"/>
</dbReference>
<dbReference type="Gene3D" id="3.40.1170.20">
    <property type="entry name" value="tRNA intron endonuclease, N-terminal domain"/>
    <property type="match status" value="1"/>
</dbReference>
<accession>A0A382B3G9</accession>
<dbReference type="Pfam" id="PF02778">
    <property type="entry name" value="tRNA_int_endo_N"/>
    <property type="match status" value="1"/>
</dbReference>
<name>A0A382B3G9_9ZZZZ</name>
<feature type="domain" description="tRNA intron endonuclease catalytic" evidence="1">
    <location>
        <begin position="84"/>
        <end position="168"/>
    </location>
</feature>
<dbReference type="GO" id="GO:0005737">
    <property type="term" value="C:cytoplasm"/>
    <property type="evidence" value="ECO:0007669"/>
    <property type="project" value="TreeGrafter"/>
</dbReference>
<dbReference type="SUPFAM" id="SSF55267">
    <property type="entry name" value="tRNA-intron endonuclease N-terminal domain-like"/>
    <property type="match status" value="1"/>
</dbReference>
<dbReference type="GO" id="GO:0005634">
    <property type="term" value="C:nucleus"/>
    <property type="evidence" value="ECO:0007669"/>
    <property type="project" value="UniProtKB-ARBA"/>
</dbReference>
<dbReference type="InterPro" id="IPR036740">
    <property type="entry name" value="tRNA_intron_Endonuc_N_sf"/>
</dbReference>
<dbReference type="InterPro" id="IPR011856">
    <property type="entry name" value="tRNA_endonuc-like_dom_sf"/>
</dbReference>
<dbReference type="GO" id="GO:0000213">
    <property type="term" value="F:tRNA-intron lyase activity"/>
    <property type="evidence" value="ECO:0007669"/>
    <property type="project" value="InterPro"/>
</dbReference>
<dbReference type="PANTHER" id="PTHR21227">
    <property type="entry name" value="TRNA-SPLICING ENDONUCLEASE SUBUNIT SEN2"/>
    <property type="match status" value="1"/>
</dbReference>
<dbReference type="PANTHER" id="PTHR21227:SF0">
    <property type="entry name" value="TRNA-SPLICING ENDONUCLEASE SUBUNIT SEN2"/>
    <property type="match status" value="1"/>
</dbReference>
<dbReference type="SUPFAM" id="SSF53032">
    <property type="entry name" value="tRNA-intron endonuclease catalytic domain-like"/>
    <property type="match status" value="1"/>
</dbReference>
<dbReference type="InterPro" id="IPR006677">
    <property type="entry name" value="tRNA_intron_Endonuc_cat-like"/>
</dbReference>
<evidence type="ECO:0000259" key="1">
    <source>
        <dbReference type="Pfam" id="PF01974"/>
    </source>
</evidence>
<dbReference type="GO" id="GO:0006388">
    <property type="term" value="P:tRNA splicing, via endonucleolytic cleavage and ligation"/>
    <property type="evidence" value="ECO:0007669"/>
    <property type="project" value="InterPro"/>
</dbReference>
<dbReference type="NCBIfam" id="TIGR00324">
    <property type="entry name" value="endA"/>
    <property type="match status" value="1"/>
</dbReference>
<dbReference type="CDD" id="cd22363">
    <property type="entry name" value="tRNA-intron_lyase_C"/>
    <property type="match status" value="1"/>
</dbReference>
<reference evidence="3" key="1">
    <citation type="submission" date="2018-05" db="EMBL/GenBank/DDBJ databases">
        <authorList>
            <person name="Lanie J.A."/>
            <person name="Ng W.-L."/>
            <person name="Kazmierczak K.M."/>
            <person name="Andrzejewski T.M."/>
            <person name="Davidsen T.M."/>
            <person name="Wayne K.J."/>
            <person name="Tettelin H."/>
            <person name="Glass J.I."/>
            <person name="Rusch D."/>
            <person name="Podicherti R."/>
            <person name="Tsui H.-C.T."/>
            <person name="Winkler M.E."/>
        </authorList>
    </citation>
    <scope>NUCLEOTIDE SEQUENCE</scope>
</reference>
<evidence type="ECO:0000259" key="2">
    <source>
        <dbReference type="Pfam" id="PF02778"/>
    </source>
</evidence>
<protein>
    <recommendedName>
        <fullName evidence="4">tRNA intron endonuclease catalytic domain-containing protein</fullName>
    </recommendedName>
</protein>
<dbReference type="GO" id="GO:0003676">
    <property type="term" value="F:nucleic acid binding"/>
    <property type="evidence" value="ECO:0007669"/>
    <property type="project" value="InterPro"/>
</dbReference>
<dbReference type="InterPro" id="IPR006676">
    <property type="entry name" value="tRNA_splic"/>
</dbReference>
<dbReference type="Pfam" id="PF01974">
    <property type="entry name" value="tRNA_int_endo"/>
    <property type="match status" value="1"/>
</dbReference>
<gene>
    <name evidence="3" type="ORF">METZ01_LOCUS161194</name>
</gene>
<sequence>MAFESDSKIQGVFIKNQTLILDPEIQHDLNLKGYGEMKENKLILKPFESLYLLHIGKLVIFKGKKNLNFDFLLEIYRQLDENILTNFLIYRDLRTRGYTVKDGFGFGSDFRVYNKGDFGEKNAKFLVFGLNEGKQEKVGKLQKKIQEITSMGKEPIIAVIERRGEIIYYKISRIKFQQNIEKINMNDFDF</sequence>
<organism evidence="3">
    <name type="scientific">marine metagenome</name>
    <dbReference type="NCBI Taxonomy" id="408172"/>
    <lineage>
        <taxon>unclassified sequences</taxon>
        <taxon>metagenomes</taxon>
        <taxon>ecological metagenomes</taxon>
    </lineage>
</organism>
<dbReference type="Gene3D" id="3.40.1350.10">
    <property type="match status" value="1"/>
</dbReference>
<proteinExistence type="predicted"/>
<evidence type="ECO:0000313" key="3">
    <source>
        <dbReference type="EMBL" id="SVB08340.1"/>
    </source>
</evidence>